<comment type="caution">
    <text evidence="1">The sequence shown here is derived from an EMBL/GenBank/DDBJ whole genome shotgun (WGS) entry which is preliminary data.</text>
</comment>
<dbReference type="EMBL" id="JAPDGR010002267">
    <property type="protein sequence ID" value="KAJ2976732.1"/>
    <property type="molecule type" value="Genomic_DNA"/>
</dbReference>
<proteinExistence type="predicted"/>
<keyword evidence="2" id="KW-1185">Reference proteome</keyword>
<gene>
    <name evidence="1" type="ORF">NUW58_g8013</name>
</gene>
<evidence type="ECO:0000313" key="2">
    <source>
        <dbReference type="Proteomes" id="UP001143856"/>
    </source>
</evidence>
<sequence length="542" mass="59391">MDNPKPTASSNSSTTTVEDERARLRRNQRNSRARKQAYVQDLERRWNSCVRLGVQATTEMQKEARRVQEENRLLRALLHQQGFNDVAIQEAVASFWQTQCNDVQSPALWDQRRDSTVMGTNLIVLSPQDNTASNVSQSRVEGASFVDSPAPLDVRADEELNFDDWLTDFCSLQDMFNSANPKDQAPTQQLGSDDGPLLDNDNALYNTVFDLPVYLAFYLSHDIFTGSKPIDYAFIGGLNFSFALLVAPLATLLMLLYGVKTPMFFGVVLLPIGFVSASFATKIWHLYLSQAFCVGTGVGFIYIPATTVIPEWFTKQRSLANGICAAGSGIGGLIVCFAVQGLLETVGLAWSLRITAVVVFFVNLIATLLMRSRSRDINPDLRIFNFHLLASYQVQLLLGWGIIIMFGYISLMFTLPDYALAIGGSSRESGVVAAILNGGAAIGRPFIGYVSDRYGRVEVAGVATFGCSILVFTLWLPITHYILLIAFALLSGSILGIFWASIAPLAADIVGLEQLPALLSMVWLSVVLPSACKTAILKFASS</sequence>
<organism evidence="1 2">
    <name type="scientific">Xylaria curta</name>
    <dbReference type="NCBI Taxonomy" id="42375"/>
    <lineage>
        <taxon>Eukaryota</taxon>
        <taxon>Fungi</taxon>
        <taxon>Dikarya</taxon>
        <taxon>Ascomycota</taxon>
        <taxon>Pezizomycotina</taxon>
        <taxon>Sordariomycetes</taxon>
        <taxon>Xylariomycetidae</taxon>
        <taxon>Xylariales</taxon>
        <taxon>Xylariaceae</taxon>
        <taxon>Xylaria</taxon>
    </lineage>
</organism>
<dbReference type="Proteomes" id="UP001143856">
    <property type="component" value="Unassembled WGS sequence"/>
</dbReference>
<evidence type="ECO:0000313" key="1">
    <source>
        <dbReference type="EMBL" id="KAJ2976732.1"/>
    </source>
</evidence>
<reference evidence="1" key="1">
    <citation type="submission" date="2022-10" db="EMBL/GenBank/DDBJ databases">
        <title>Genome Sequence of Xylaria curta.</title>
        <authorList>
            <person name="Buettner E."/>
        </authorList>
    </citation>
    <scope>NUCLEOTIDE SEQUENCE</scope>
    <source>
        <strain evidence="1">Babe10</strain>
    </source>
</reference>
<name>A0ACC1NBP5_9PEZI</name>
<accession>A0ACC1NBP5</accession>
<protein>
    <submittedName>
        <fullName evidence="1">Uncharacterized protein</fullName>
    </submittedName>
</protein>